<evidence type="ECO:0000313" key="3">
    <source>
        <dbReference type="Proteomes" id="UP000887013"/>
    </source>
</evidence>
<feature type="transmembrane region" description="Helical" evidence="1">
    <location>
        <begin position="90"/>
        <end position="112"/>
    </location>
</feature>
<keyword evidence="1" id="KW-1133">Transmembrane helix</keyword>
<keyword evidence="1" id="KW-0472">Membrane</keyword>
<evidence type="ECO:0000256" key="1">
    <source>
        <dbReference type="SAM" id="Phobius"/>
    </source>
</evidence>
<keyword evidence="1" id="KW-0812">Transmembrane</keyword>
<dbReference type="AlphaFoldDB" id="A0A8X6MXI0"/>
<proteinExistence type="predicted"/>
<feature type="transmembrane region" description="Helical" evidence="1">
    <location>
        <begin position="57"/>
        <end position="84"/>
    </location>
</feature>
<comment type="caution">
    <text evidence="2">The sequence shown here is derived from an EMBL/GenBank/DDBJ whole genome shotgun (WGS) entry which is preliminary data.</text>
</comment>
<keyword evidence="3" id="KW-1185">Reference proteome</keyword>
<dbReference type="Proteomes" id="UP000887013">
    <property type="component" value="Unassembled WGS sequence"/>
</dbReference>
<gene>
    <name evidence="2" type="primary">AVEN_137606_1</name>
    <name evidence="2" type="ORF">NPIL_701361</name>
</gene>
<evidence type="ECO:0000313" key="2">
    <source>
        <dbReference type="EMBL" id="GFS82776.1"/>
    </source>
</evidence>
<feature type="transmembrane region" description="Helical" evidence="1">
    <location>
        <begin position="15"/>
        <end position="36"/>
    </location>
</feature>
<protein>
    <submittedName>
        <fullName evidence="2">Uncharacterized protein</fullName>
    </submittedName>
</protein>
<dbReference type="OrthoDB" id="6427737at2759"/>
<organism evidence="2 3">
    <name type="scientific">Nephila pilipes</name>
    <name type="common">Giant wood spider</name>
    <name type="synonym">Nephila maculata</name>
    <dbReference type="NCBI Taxonomy" id="299642"/>
    <lineage>
        <taxon>Eukaryota</taxon>
        <taxon>Metazoa</taxon>
        <taxon>Ecdysozoa</taxon>
        <taxon>Arthropoda</taxon>
        <taxon>Chelicerata</taxon>
        <taxon>Arachnida</taxon>
        <taxon>Araneae</taxon>
        <taxon>Araneomorphae</taxon>
        <taxon>Entelegynae</taxon>
        <taxon>Araneoidea</taxon>
        <taxon>Nephilidae</taxon>
        <taxon>Nephila</taxon>
    </lineage>
</organism>
<name>A0A8X6MXI0_NEPPI</name>
<accession>A0A8X6MXI0</accession>
<reference evidence="2" key="1">
    <citation type="submission" date="2020-08" db="EMBL/GenBank/DDBJ databases">
        <title>Multicomponent nature underlies the extraordinary mechanical properties of spider dragline silk.</title>
        <authorList>
            <person name="Kono N."/>
            <person name="Nakamura H."/>
            <person name="Mori M."/>
            <person name="Yoshida Y."/>
            <person name="Ohtoshi R."/>
            <person name="Malay A.D."/>
            <person name="Moran D.A.P."/>
            <person name="Tomita M."/>
            <person name="Numata K."/>
            <person name="Arakawa K."/>
        </authorList>
    </citation>
    <scope>NUCLEOTIDE SEQUENCE</scope>
</reference>
<sequence>MSAHKCCFVLKLEDATILIGFIAGGWAVAGGISAILHVSELFQYPEHPVARSVLEVVFCLGIHGIVFHSVLLLVSVALIIGVFLDNPPLLIPWIAGAPFIFLAIIVNVVFVLKRDLYGTVIITLLFRELIKYETRRSFLEGLTGVYPGERYSTYFDKDRESVRIIPYIEDQPSRSSGRQQQRTNMDSMRGRLSHSYARILMSAQPRSTI</sequence>
<dbReference type="EMBL" id="BMAW01051852">
    <property type="protein sequence ID" value="GFS82776.1"/>
    <property type="molecule type" value="Genomic_DNA"/>
</dbReference>